<dbReference type="GO" id="GO:0042054">
    <property type="term" value="F:histone methyltransferase activity"/>
    <property type="evidence" value="ECO:0007669"/>
    <property type="project" value="TreeGrafter"/>
</dbReference>
<dbReference type="PROSITE" id="PS51678">
    <property type="entry name" value="SAM_MT_PRMT"/>
    <property type="match status" value="1"/>
</dbReference>
<evidence type="ECO:0000259" key="4">
    <source>
        <dbReference type="Pfam" id="PF22528"/>
    </source>
</evidence>
<name>A0A0G0R5B6_9BACT</name>
<dbReference type="InterPro" id="IPR025799">
    <property type="entry name" value="Arg_MeTrfase"/>
</dbReference>
<keyword evidence="1" id="KW-0489">Methyltransferase</keyword>
<dbReference type="PANTHER" id="PTHR11006:SF4">
    <property type="entry name" value="PROTEIN ARGININE N-METHYLTRANSFERASE 7"/>
    <property type="match status" value="1"/>
</dbReference>
<protein>
    <recommendedName>
        <fullName evidence="4">Protein arginine N-methyltransferase domain-containing protein</fullName>
    </recommendedName>
</protein>
<dbReference type="Gene3D" id="2.70.160.11">
    <property type="entry name" value="Hnrnp arginine n-methyltransferase1"/>
    <property type="match status" value="1"/>
</dbReference>
<dbReference type="Proteomes" id="UP000034531">
    <property type="component" value="Unassembled WGS sequence"/>
</dbReference>
<dbReference type="AlphaFoldDB" id="A0A0G0R5B6"/>
<dbReference type="GO" id="GO:0032259">
    <property type="term" value="P:methylation"/>
    <property type="evidence" value="ECO:0007669"/>
    <property type="project" value="UniProtKB-KW"/>
</dbReference>
<evidence type="ECO:0000256" key="1">
    <source>
        <dbReference type="ARBA" id="ARBA00022603"/>
    </source>
</evidence>
<evidence type="ECO:0000256" key="2">
    <source>
        <dbReference type="ARBA" id="ARBA00022679"/>
    </source>
</evidence>
<organism evidence="5 6">
    <name type="scientific">Candidatus Curtissbacteria bacterium GW2011_GWA1_40_16</name>
    <dbReference type="NCBI Taxonomy" id="1618405"/>
    <lineage>
        <taxon>Bacteria</taxon>
        <taxon>Candidatus Curtissiibacteriota</taxon>
    </lineage>
</organism>
<proteinExistence type="predicted"/>
<dbReference type="Gene3D" id="3.40.50.150">
    <property type="entry name" value="Vaccinia Virus protein VP39"/>
    <property type="match status" value="1"/>
</dbReference>
<evidence type="ECO:0000313" key="5">
    <source>
        <dbReference type="EMBL" id="KKR47954.1"/>
    </source>
</evidence>
<evidence type="ECO:0000256" key="3">
    <source>
        <dbReference type="ARBA" id="ARBA00022691"/>
    </source>
</evidence>
<dbReference type="InterPro" id="IPR055135">
    <property type="entry name" value="PRMT_dom"/>
</dbReference>
<gene>
    <name evidence="5" type="ORF">UT84_C0052G0007</name>
</gene>
<accession>A0A0G0R5B6</accession>
<dbReference type="PANTHER" id="PTHR11006">
    <property type="entry name" value="PROTEIN ARGININE N-METHYLTRANSFERASE"/>
    <property type="match status" value="1"/>
</dbReference>
<dbReference type="Pfam" id="PF22528">
    <property type="entry name" value="PRMT_C"/>
    <property type="match status" value="1"/>
</dbReference>
<comment type="caution">
    <text evidence="5">The sequence shown here is derived from an EMBL/GenBank/DDBJ whole genome shotgun (WGS) entry which is preliminary data.</text>
</comment>
<dbReference type="CDD" id="cd02440">
    <property type="entry name" value="AdoMet_MTases"/>
    <property type="match status" value="1"/>
</dbReference>
<dbReference type="EMBL" id="LBYI01000052">
    <property type="protein sequence ID" value="KKR47954.1"/>
    <property type="molecule type" value="Genomic_DNA"/>
</dbReference>
<keyword evidence="2" id="KW-0808">Transferase</keyword>
<sequence>MTPEVEVDELFPEVENLYAHLSVHRGMLFDEKRMEKYSEAIRCVVKKGDTVADIGTGLGILAFLALDAGAGHIYAIEQNPTAIRWAKQVATHNGFEKAITFFQENSCQVELPQKVDIIVSELIGHIAFEEGIIKSLIDARNRFLAPGGKIIPRSVQLKAALVEEKDVFPNYINMWRDLLERAKSSTSPTPSDLQVLLTDAFFEGDLMGRLPKHCYLKTFKAEEIMSQPQTLFSVNFEEGEAPYSLKTSLAFIPSRGGEINGVALWFDAELVPEVTLSTSPLSTYTHWKQCYAPIVDSIPADGNTLLLVNLQLKPGEIFPLSLEIERG</sequence>
<dbReference type="InterPro" id="IPR029063">
    <property type="entry name" value="SAM-dependent_MTases_sf"/>
</dbReference>
<dbReference type="SUPFAM" id="SSF53335">
    <property type="entry name" value="S-adenosyl-L-methionine-dependent methyltransferases"/>
    <property type="match status" value="1"/>
</dbReference>
<dbReference type="GO" id="GO:0016274">
    <property type="term" value="F:protein-arginine N-methyltransferase activity"/>
    <property type="evidence" value="ECO:0007669"/>
    <property type="project" value="InterPro"/>
</dbReference>
<dbReference type="Pfam" id="PF06325">
    <property type="entry name" value="PrmA"/>
    <property type="match status" value="1"/>
</dbReference>
<feature type="domain" description="Protein arginine N-methyltransferase" evidence="4">
    <location>
        <begin position="213"/>
        <end position="316"/>
    </location>
</feature>
<reference evidence="5 6" key="1">
    <citation type="journal article" date="2015" name="Nature">
        <title>rRNA introns, odd ribosomes, and small enigmatic genomes across a large radiation of phyla.</title>
        <authorList>
            <person name="Brown C.T."/>
            <person name="Hug L.A."/>
            <person name="Thomas B.C."/>
            <person name="Sharon I."/>
            <person name="Castelle C.J."/>
            <person name="Singh A."/>
            <person name="Wilkins M.J."/>
            <person name="Williams K.H."/>
            <person name="Banfield J.F."/>
        </authorList>
    </citation>
    <scope>NUCLEOTIDE SEQUENCE [LARGE SCALE GENOMIC DNA]</scope>
</reference>
<evidence type="ECO:0000313" key="6">
    <source>
        <dbReference type="Proteomes" id="UP000034531"/>
    </source>
</evidence>
<keyword evidence="3" id="KW-0949">S-adenosyl-L-methionine</keyword>